<dbReference type="AlphaFoldDB" id="A4GJ54"/>
<dbReference type="EMBL" id="EF106972">
    <property type="protein sequence ID" value="ABK80647.1"/>
    <property type="molecule type" value="Genomic_DNA"/>
</dbReference>
<accession>A4GJ54</accession>
<proteinExistence type="predicted"/>
<organism evidence="1">
    <name type="scientific">uncultured marine Nitrospinaceae bacterium</name>
    <dbReference type="NCBI Taxonomy" id="482920"/>
    <lineage>
        <taxon>Bacteria</taxon>
        <taxon>Pseudomonadati</taxon>
        <taxon>Nitrospinota/Tectimicrobiota group</taxon>
        <taxon>Nitrospinota</taxon>
        <taxon>Nitrospinia</taxon>
        <taxon>Nitrospinales</taxon>
        <taxon>Nitrospinaceae</taxon>
        <taxon>environmental samples</taxon>
    </lineage>
</organism>
<sequence length="66" mass="7446">MSDTKKGPKNIGRTIYQIESFSFAHNNLLSLKMLNKYKVAALPCLINCVIISAPLNYELIELKGLY</sequence>
<protein>
    <submittedName>
        <fullName evidence="1">Uncharacterized protein</fullName>
    </submittedName>
</protein>
<reference evidence="1" key="1">
    <citation type="journal article" date="2007" name="Environ. Microbiol.">
        <title>Quantitative distribution of presumptive archaeal and bacterial nitrifiers in Monterey Bay and the North Pacific Subtropical Gyre.</title>
        <authorList>
            <person name="Mincer T.J."/>
            <person name="Church M.J."/>
            <person name="Taylor L.T."/>
            <person name="Preston C."/>
            <person name="Karl D.M."/>
            <person name="Delong E.F."/>
        </authorList>
    </citation>
    <scope>NUCLEOTIDE SEQUENCE</scope>
</reference>
<name>A4GJ54_9BACT</name>
<evidence type="ECO:0000313" key="1">
    <source>
        <dbReference type="EMBL" id="ABK80647.1"/>
    </source>
</evidence>